<evidence type="ECO:0000256" key="9">
    <source>
        <dbReference type="ARBA" id="ARBA00022840"/>
    </source>
</evidence>
<dbReference type="InterPro" id="IPR036690">
    <property type="entry name" value="Fdx_antiC-bd_sf"/>
</dbReference>
<keyword evidence="21" id="KW-1185">Reference proteome</keyword>
<dbReference type="GO" id="GO:0004826">
    <property type="term" value="F:phenylalanine-tRNA ligase activity"/>
    <property type="evidence" value="ECO:0007669"/>
    <property type="project" value="UniProtKB-UniRule"/>
</dbReference>
<dbReference type="Pfam" id="PF01588">
    <property type="entry name" value="tRNA_bind"/>
    <property type="match status" value="1"/>
</dbReference>
<dbReference type="FunFam" id="3.50.40.10:FF:000001">
    <property type="entry name" value="Phenylalanine--tRNA ligase beta subunit"/>
    <property type="match status" value="1"/>
</dbReference>
<feature type="binding site" evidence="15">
    <location>
        <position position="489"/>
    </location>
    <ligand>
        <name>Mg(2+)</name>
        <dbReference type="ChEBI" id="CHEBI:18420"/>
        <note>shared with alpha subunit</note>
    </ligand>
</feature>
<evidence type="ECO:0000256" key="13">
    <source>
        <dbReference type="ARBA" id="ARBA00023146"/>
    </source>
</evidence>
<dbReference type="InterPro" id="IPR005146">
    <property type="entry name" value="B3/B4_tRNA-bd"/>
</dbReference>
<name>A0A316DPW9_9FLAO</name>
<feature type="domain" description="B5" evidence="19">
    <location>
        <begin position="435"/>
        <end position="511"/>
    </location>
</feature>
<evidence type="ECO:0000256" key="1">
    <source>
        <dbReference type="ARBA" id="ARBA00004496"/>
    </source>
</evidence>
<dbReference type="GO" id="GO:0000287">
    <property type="term" value="F:magnesium ion binding"/>
    <property type="evidence" value="ECO:0007669"/>
    <property type="project" value="UniProtKB-UniRule"/>
</dbReference>
<keyword evidence="7 15" id="KW-0479">Metal-binding</keyword>
<dbReference type="CDD" id="cd00769">
    <property type="entry name" value="PheRS_beta_core"/>
    <property type="match status" value="1"/>
</dbReference>
<dbReference type="InterPro" id="IPR045060">
    <property type="entry name" value="Phe-tRNA-ligase_IIc_bsu"/>
</dbReference>
<dbReference type="InterPro" id="IPR009061">
    <property type="entry name" value="DNA-bd_dom_put_sf"/>
</dbReference>
<dbReference type="Gene3D" id="3.50.40.10">
    <property type="entry name" value="Phenylalanyl-trna Synthetase, Chain B, domain 3"/>
    <property type="match status" value="1"/>
</dbReference>
<evidence type="ECO:0000256" key="3">
    <source>
        <dbReference type="ARBA" id="ARBA00011209"/>
    </source>
</evidence>
<keyword evidence="5 16" id="KW-0820">tRNA-binding</keyword>
<dbReference type="InterPro" id="IPR005147">
    <property type="entry name" value="tRNA_synthase_B5-dom"/>
</dbReference>
<feature type="binding site" evidence="15">
    <location>
        <position position="499"/>
    </location>
    <ligand>
        <name>Mg(2+)</name>
        <dbReference type="ChEBI" id="CHEBI:18420"/>
        <note>shared with alpha subunit</note>
    </ligand>
</feature>
<dbReference type="HAMAP" id="MF_00283">
    <property type="entry name" value="Phe_tRNA_synth_beta1"/>
    <property type="match status" value="1"/>
</dbReference>
<evidence type="ECO:0000256" key="6">
    <source>
        <dbReference type="ARBA" id="ARBA00022598"/>
    </source>
</evidence>
<evidence type="ECO:0000259" key="18">
    <source>
        <dbReference type="PROSITE" id="PS51447"/>
    </source>
</evidence>
<dbReference type="GO" id="GO:0005524">
    <property type="term" value="F:ATP binding"/>
    <property type="evidence" value="ECO:0007669"/>
    <property type="project" value="UniProtKB-UniRule"/>
</dbReference>
<dbReference type="EMBL" id="QGGP01000002">
    <property type="protein sequence ID" value="PWK19538.1"/>
    <property type="molecule type" value="Genomic_DNA"/>
</dbReference>
<dbReference type="SUPFAM" id="SSF46955">
    <property type="entry name" value="Putative DNA-binding domain"/>
    <property type="match status" value="1"/>
</dbReference>
<dbReference type="InterPro" id="IPR012340">
    <property type="entry name" value="NA-bd_OB-fold"/>
</dbReference>
<keyword evidence="9 15" id="KW-0067">ATP-binding</keyword>
<evidence type="ECO:0000256" key="14">
    <source>
        <dbReference type="ARBA" id="ARBA00049255"/>
    </source>
</evidence>
<comment type="similarity">
    <text evidence="2 15">Belongs to the phenylalanyl-tRNA synthetase beta subunit family. Type 1 subfamily.</text>
</comment>
<evidence type="ECO:0000256" key="12">
    <source>
        <dbReference type="ARBA" id="ARBA00022917"/>
    </source>
</evidence>
<dbReference type="InterPro" id="IPR002547">
    <property type="entry name" value="tRNA-bd_dom"/>
</dbReference>
<evidence type="ECO:0000259" key="19">
    <source>
        <dbReference type="PROSITE" id="PS51483"/>
    </source>
</evidence>
<dbReference type="InterPro" id="IPR020825">
    <property type="entry name" value="Phe-tRNA_synthase-like_B3/B4"/>
</dbReference>
<dbReference type="CDD" id="cd02796">
    <property type="entry name" value="tRNA_bind_bactPheRS"/>
    <property type="match status" value="1"/>
</dbReference>
<evidence type="ECO:0000256" key="5">
    <source>
        <dbReference type="ARBA" id="ARBA00022555"/>
    </source>
</evidence>
<dbReference type="SUPFAM" id="SSF56037">
    <property type="entry name" value="PheT/TilS domain"/>
    <property type="match status" value="1"/>
</dbReference>
<feature type="binding site" evidence="15">
    <location>
        <position position="495"/>
    </location>
    <ligand>
        <name>Mg(2+)</name>
        <dbReference type="ChEBI" id="CHEBI:18420"/>
        <note>shared with alpha subunit</note>
    </ligand>
</feature>
<feature type="domain" description="TRNA-binding" evidence="17">
    <location>
        <begin position="63"/>
        <end position="176"/>
    </location>
</feature>
<protein>
    <recommendedName>
        <fullName evidence="15">Phenylalanine--tRNA ligase beta subunit</fullName>
        <ecNumber evidence="15">6.1.1.20</ecNumber>
    </recommendedName>
    <alternativeName>
        <fullName evidence="15">Phenylalanyl-tRNA synthetase beta subunit</fullName>
        <shortName evidence="15">PheRS</shortName>
    </alternativeName>
</protein>
<comment type="subcellular location">
    <subcellularLocation>
        <location evidence="1 15">Cytoplasm</location>
    </subcellularLocation>
</comment>
<gene>
    <name evidence="15" type="primary">pheT</name>
    <name evidence="20" type="ORF">LX78_00885</name>
</gene>
<evidence type="ECO:0000256" key="15">
    <source>
        <dbReference type="HAMAP-Rule" id="MF_00283"/>
    </source>
</evidence>
<keyword evidence="12 15" id="KW-0648">Protein biosynthesis</keyword>
<keyword evidence="13 15" id="KW-0030">Aminoacyl-tRNA synthetase</keyword>
<evidence type="ECO:0000313" key="21">
    <source>
        <dbReference type="Proteomes" id="UP000245430"/>
    </source>
</evidence>
<dbReference type="EC" id="6.1.1.20" evidence="15"/>
<dbReference type="SMART" id="SM00873">
    <property type="entry name" value="B3_4"/>
    <property type="match status" value="1"/>
</dbReference>
<dbReference type="InterPro" id="IPR045864">
    <property type="entry name" value="aa-tRNA-synth_II/BPL/LPL"/>
</dbReference>
<dbReference type="Pfam" id="PF03484">
    <property type="entry name" value="B5"/>
    <property type="match status" value="1"/>
</dbReference>
<feature type="domain" description="FDX-ACB" evidence="18">
    <location>
        <begin position="736"/>
        <end position="829"/>
    </location>
</feature>
<evidence type="ECO:0000256" key="7">
    <source>
        <dbReference type="ARBA" id="ARBA00022723"/>
    </source>
</evidence>
<dbReference type="AlphaFoldDB" id="A0A316DPW9"/>
<proteinExistence type="inferred from homology"/>
<evidence type="ECO:0000259" key="17">
    <source>
        <dbReference type="PROSITE" id="PS50886"/>
    </source>
</evidence>
<dbReference type="PANTHER" id="PTHR10947:SF0">
    <property type="entry name" value="PHENYLALANINE--TRNA LIGASE BETA SUBUNIT"/>
    <property type="match status" value="1"/>
</dbReference>
<dbReference type="PROSITE" id="PS51447">
    <property type="entry name" value="FDX_ACB"/>
    <property type="match status" value="1"/>
</dbReference>
<sequence>MLCLNALKQYFIFAILKHKANMKISYNWLKQFIKTTWTPDEISELLTDLGLEVEGVTSFQSVKGGLQGIIVGEVLTCVQHPNADRLKVTTVNVGLENPLQIVCGAPNVAAGQKVPVATIGTTLYTEEGEAWTIKKGKIRGEESFGMICAEDELGLGKSHDGIMVLDSKLKVGTLVADIFEVENDYVFEIGLTPNRADAMSHLGAARDLKAGLLQKEVNIELITPSVSAFHVDNRTLRVDVDVKNKDLAPRYCGVTISGIKVEESPSWLQNRLKAIGLTPKNNIVDATNYVLHELGQPLHAFDAAKITGNVIEVKTLPKGTKFITLDEVERELHEDDLMICNAEKPMCIAGVFGGIESGVTEATTSIFLESAYFNPVSIRKTAKRHNLNTDASFRFERGIDPNITEYALKRAALLIQDIAGGEITSDVSDFYPNKIEDFQVRLSFDNAKKLIGEEIPRDIIKRILMSLDIKINNVTETGLGLTVPAYRNDVQREADIIEEILRVYGYNNIKTTDKLNASISNTSRFEDYKLQNVVGNQLASQGFYETLTNSLTSPDYIELSEQLKEEFNVEMLNPLSNDLSVLRQSVLFSGLENISHNINRKRDNLKLFEFGKTYHDFNGTREEYKHLSMFVSGNRHKERWNSLVRPSDFFYLKGTITSVLERLGLTNFKASPIKNDVFSEGVVFSIGKKKLVEFGLVKKSILKHFGISQDVMFADFNWDHVIEMAKHQTVKFNSIPKYPEVKRDFALLLDDKITFEDIDKIANQTEKQLLKDVNLFDVYQGKNLPDGKKSYAVSFTLQDENKTLTDKQIDKIMKKLQANFEKELGAELR</sequence>
<keyword evidence="8 15" id="KW-0547">Nucleotide-binding</keyword>
<evidence type="ECO:0000256" key="8">
    <source>
        <dbReference type="ARBA" id="ARBA00022741"/>
    </source>
</evidence>
<keyword evidence="11 16" id="KW-0694">RNA-binding</keyword>
<dbReference type="Gene3D" id="3.30.930.10">
    <property type="entry name" value="Bira Bifunctional Protein, Domain 2"/>
    <property type="match status" value="1"/>
</dbReference>
<accession>A0A316DPW9</accession>
<dbReference type="Gene3D" id="3.30.56.10">
    <property type="match status" value="2"/>
</dbReference>
<comment type="caution">
    <text evidence="20">The sequence shown here is derived from an EMBL/GenBank/DDBJ whole genome shotgun (WGS) entry which is preliminary data.</text>
</comment>
<dbReference type="InterPro" id="IPR041616">
    <property type="entry name" value="PheRS_beta_core"/>
</dbReference>
<dbReference type="PROSITE" id="PS50886">
    <property type="entry name" value="TRBD"/>
    <property type="match status" value="1"/>
</dbReference>
<dbReference type="FunFam" id="3.30.70.380:FF:000001">
    <property type="entry name" value="Phenylalanine--tRNA ligase beta subunit"/>
    <property type="match status" value="1"/>
</dbReference>
<dbReference type="NCBIfam" id="NF045760">
    <property type="entry name" value="YtpR"/>
    <property type="match status" value="1"/>
</dbReference>
<dbReference type="InterPro" id="IPR005121">
    <property type="entry name" value="Fdx_antiC-bd"/>
</dbReference>
<evidence type="ECO:0000256" key="2">
    <source>
        <dbReference type="ARBA" id="ARBA00008653"/>
    </source>
</evidence>
<dbReference type="SUPFAM" id="SSF55681">
    <property type="entry name" value="Class II aaRS and biotin synthetases"/>
    <property type="match status" value="1"/>
</dbReference>
<dbReference type="GO" id="GO:0009328">
    <property type="term" value="C:phenylalanine-tRNA ligase complex"/>
    <property type="evidence" value="ECO:0007669"/>
    <property type="project" value="TreeGrafter"/>
</dbReference>
<dbReference type="Pfam" id="PF17759">
    <property type="entry name" value="tRNA_synthFbeta"/>
    <property type="match status" value="1"/>
</dbReference>
<dbReference type="PANTHER" id="PTHR10947">
    <property type="entry name" value="PHENYLALANYL-TRNA SYNTHETASE BETA CHAIN AND LEUCINE-RICH REPEAT-CONTAINING PROTEIN 47"/>
    <property type="match status" value="1"/>
</dbReference>
<reference evidence="20 21" key="1">
    <citation type="submission" date="2018-05" db="EMBL/GenBank/DDBJ databases">
        <title>Genomic Encyclopedia of Archaeal and Bacterial Type Strains, Phase II (KMG-II): from individual species to whole genera.</title>
        <authorList>
            <person name="Goeker M."/>
        </authorList>
    </citation>
    <scope>NUCLEOTIDE SEQUENCE [LARGE SCALE GENOMIC DNA]</scope>
    <source>
        <strain evidence="20 21">DSM 22637</strain>
    </source>
</reference>
<evidence type="ECO:0000313" key="20">
    <source>
        <dbReference type="EMBL" id="PWK19538.1"/>
    </source>
</evidence>
<dbReference type="Pfam" id="PF03147">
    <property type="entry name" value="FDX-ACB"/>
    <property type="match status" value="1"/>
</dbReference>
<dbReference type="SMART" id="SM00874">
    <property type="entry name" value="B5"/>
    <property type="match status" value="1"/>
</dbReference>
<comment type="catalytic activity">
    <reaction evidence="14 15">
        <text>tRNA(Phe) + L-phenylalanine + ATP = L-phenylalanyl-tRNA(Phe) + AMP + diphosphate + H(+)</text>
        <dbReference type="Rhea" id="RHEA:19413"/>
        <dbReference type="Rhea" id="RHEA-COMP:9668"/>
        <dbReference type="Rhea" id="RHEA-COMP:9699"/>
        <dbReference type="ChEBI" id="CHEBI:15378"/>
        <dbReference type="ChEBI" id="CHEBI:30616"/>
        <dbReference type="ChEBI" id="CHEBI:33019"/>
        <dbReference type="ChEBI" id="CHEBI:58095"/>
        <dbReference type="ChEBI" id="CHEBI:78442"/>
        <dbReference type="ChEBI" id="CHEBI:78531"/>
        <dbReference type="ChEBI" id="CHEBI:456215"/>
        <dbReference type="EC" id="6.1.1.20"/>
    </reaction>
</comment>
<dbReference type="Gene3D" id="2.40.50.140">
    <property type="entry name" value="Nucleic acid-binding proteins"/>
    <property type="match status" value="1"/>
</dbReference>
<dbReference type="SUPFAM" id="SSF54991">
    <property type="entry name" value="Anticodon-binding domain of PheRS"/>
    <property type="match status" value="1"/>
</dbReference>
<keyword evidence="6 15" id="KW-0436">Ligase</keyword>
<evidence type="ECO:0000256" key="4">
    <source>
        <dbReference type="ARBA" id="ARBA00022490"/>
    </source>
</evidence>
<evidence type="ECO:0000256" key="11">
    <source>
        <dbReference type="ARBA" id="ARBA00022884"/>
    </source>
</evidence>
<keyword evidence="10 15" id="KW-0460">Magnesium</keyword>
<evidence type="ECO:0000256" key="10">
    <source>
        <dbReference type="ARBA" id="ARBA00022842"/>
    </source>
</evidence>
<comment type="subunit">
    <text evidence="3 15">Tetramer of two alpha and two beta subunits.</text>
</comment>
<dbReference type="GO" id="GO:0000049">
    <property type="term" value="F:tRNA binding"/>
    <property type="evidence" value="ECO:0007669"/>
    <property type="project" value="UniProtKB-UniRule"/>
</dbReference>
<dbReference type="InterPro" id="IPR033714">
    <property type="entry name" value="tRNA_bind_bactPheRS"/>
</dbReference>
<comment type="cofactor">
    <cofactor evidence="15">
        <name>Mg(2+)</name>
        <dbReference type="ChEBI" id="CHEBI:18420"/>
    </cofactor>
    <text evidence="15">Binds 2 magnesium ions per tetramer.</text>
</comment>
<dbReference type="FunFam" id="2.40.50.140:FF:000045">
    <property type="entry name" value="Phenylalanine--tRNA ligase beta subunit"/>
    <property type="match status" value="1"/>
</dbReference>
<evidence type="ECO:0000256" key="16">
    <source>
        <dbReference type="PROSITE-ProRule" id="PRU00209"/>
    </source>
</evidence>
<dbReference type="InterPro" id="IPR004532">
    <property type="entry name" value="Phe-tRNA-ligase_IIc_bsu_bact"/>
</dbReference>
<dbReference type="PROSITE" id="PS51483">
    <property type="entry name" value="B5"/>
    <property type="match status" value="1"/>
</dbReference>
<dbReference type="Proteomes" id="UP000245430">
    <property type="component" value="Unassembled WGS sequence"/>
</dbReference>
<keyword evidence="4 15" id="KW-0963">Cytoplasm</keyword>
<dbReference type="NCBIfam" id="TIGR00472">
    <property type="entry name" value="pheT_bact"/>
    <property type="match status" value="1"/>
</dbReference>
<feature type="binding site" evidence="15">
    <location>
        <position position="498"/>
    </location>
    <ligand>
        <name>Mg(2+)</name>
        <dbReference type="ChEBI" id="CHEBI:18420"/>
        <note>shared with alpha subunit</note>
    </ligand>
</feature>
<dbReference type="Pfam" id="PF03483">
    <property type="entry name" value="B3_4"/>
    <property type="match status" value="1"/>
</dbReference>
<dbReference type="Gene3D" id="3.30.70.380">
    <property type="entry name" value="Ferrodoxin-fold anticodon-binding domain"/>
    <property type="match status" value="1"/>
</dbReference>
<dbReference type="GO" id="GO:0006432">
    <property type="term" value="P:phenylalanyl-tRNA aminoacylation"/>
    <property type="evidence" value="ECO:0007669"/>
    <property type="project" value="UniProtKB-UniRule"/>
</dbReference>
<organism evidence="20 21">
    <name type="scientific">Xanthomarina spongicola</name>
    <dbReference type="NCBI Taxonomy" id="570520"/>
    <lineage>
        <taxon>Bacteria</taxon>
        <taxon>Pseudomonadati</taxon>
        <taxon>Bacteroidota</taxon>
        <taxon>Flavobacteriia</taxon>
        <taxon>Flavobacteriales</taxon>
        <taxon>Flavobacteriaceae</taxon>
        <taxon>Xanthomarina</taxon>
    </lineage>
</organism>
<dbReference type="SMART" id="SM00896">
    <property type="entry name" value="FDX-ACB"/>
    <property type="match status" value="1"/>
</dbReference>
<dbReference type="SUPFAM" id="SSF50249">
    <property type="entry name" value="Nucleic acid-binding proteins"/>
    <property type="match status" value="1"/>
</dbReference>